<sequence>MPPLVTNSPSDVLESESEYSSDDESTHSIPNNPSQYGSIDSEPRFAIEPETLGPSTSGITPNSVSHHVSGANASNGTKRKAESPAVNGHHPNKAPKTSDTSDSSASESEDDEEDMPVSEGPATPHTEGVLNKPGTPLHLFYEMFPQFKWVGERRSKVWRHLASLPLKRIPVITKLHRFNMNKLQNQPSFMMQATGELLPDNKACTRCVNKNSVYKGCVVPRDEIIVSLTNGACANCWYNRQGSQCSHKKGFKFKPRPPREYKWVKVTATPKGTVTGTAADSSLSQSQSHATDHDPVTPRPTALSSTSGVHQAHAAHSPPPAPLPGLPPPPPPTPTTTTPAAPPLHPAYVSALQKASNSAATTPDPDHNHSLPATTTGASITLDDRVRAWGSRYNSMPIAKLLTQQRHLMEWQEDLMTRMMAMNKVILQRLSRTGDLRSAGRPAGE</sequence>
<feature type="compositionally biased region" description="Polar residues" evidence="1">
    <location>
        <begin position="53"/>
        <end position="76"/>
    </location>
</feature>
<gene>
    <name evidence="2" type="ORF">N656DRAFT_848359</name>
</gene>
<dbReference type="GeneID" id="89943424"/>
<feature type="compositionally biased region" description="Polar residues" evidence="1">
    <location>
        <begin position="29"/>
        <end position="38"/>
    </location>
</feature>
<evidence type="ECO:0000313" key="2">
    <source>
        <dbReference type="EMBL" id="KAK4108868.1"/>
    </source>
</evidence>
<evidence type="ECO:0000313" key="3">
    <source>
        <dbReference type="Proteomes" id="UP001302812"/>
    </source>
</evidence>
<feature type="region of interest" description="Disordered" evidence="1">
    <location>
        <begin position="1"/>
        <end position="131"/>
    </location>
</feature>
<proteinExistence type="predicted"/>
<protein>
    <submittedName>
        <fullName evidence="2">Uncharacterized protein</fullName>
    </submittedName>
</protein>
<name>A0AAN6T8N5_9PEZI</name>
<feature type="compositionally biased region" description="Pro residues" evidence="1">
    <location>
        <begin position="317"/>
        <end position="345"/>
    </location>
</feature>
<reference evidence="2" key="1">
    <citation type="journal article" date="2023" name="Mol. Phylogenet. Evol.">
        <title>Genome-scale phylogeny and comparative genomics of the fungal order Sordariales.</title>
        <authorList>
            <person name="Hensen N."/>
            <person name="Bonometti L."/>
            <person name="Westerberg I."/>
            <person name="Brannstrom I.O."/>
            <person name="Guillou S."/>
            <person name="Cros-Aarteil S."/>
            <person name="Calhoun S."/>
            <person name="Haridas S."/>
            <person name="Kuo A."/>
            <person name="Mondo S."/>
            <person name="Pangilinan J."/>
            <person name="Riley R."/>
            <person name="LaButti K."/>
            <person name="Andreopoulos B."/>
            <person name="Lipzen A."/>
            <person name="Chen C."/>
            <person name="Yan M."/>
            <person name="Daum C."/>
            <person name="Ng V."/>
            <person name="Clum A."/>
            <person name="Steindorff A."/>
            <person name="Ohm R.A."/>
            <person name="Martin F."/>
            <person name="Silar P."/>
            <person name="Natvig D.O."/>
            <person name="Lalanne C."/>
            <person name="Gautier V."/>
            <person name="Ament-Velasquez S.L."/>
            <person name="Kruys A."/>
            <person name="Hutchinson M.I."/>
            <person name="Powell A.J."/>
            <person name="Barry K."/>
            <person name="Miller A.N."/>
            <person name="Grigoriev I.V."/>
            <person name="Debuchy R."/>
            <person name="Gladieux P."/>
            <person name="Hiltunen Thoren M."/>
            <person name="Johannesson H."/>
        </authorList>
    </citation>
    <scope>NUCLEOTIDE SEQUENCE</scope>
    <source>
        <strain evidence="2">CBS 508.74</strain>
    </source>
</reference>
<evidence type="ECO:0000256" key="1">
    <source>
        <dbReference type="SAM" id="MobiDB-lite"/>
    </source>
</evidence>
<accession>A0AAN6T8N5</accession>
<feature type="compositionally biased region" description="Acidic residues" evidence="1">
    <location>
        <begin position="107"/>
        <end position="116"/>
    </location>
</feature>
<feature type="region of interest" description="Disordered" evidence="1">
    <location>
        <begin position="272"/>
        <end position="376"/>
    </location>
</feature>
<reference evidence="2" key="2">
    <citation type="submission" date="2023-05" db="EMBL/GenBank/DDBJ databases">
        <authorList>
            <consortium name="Lawrence Berkeley National Laboratory"/>
            <person name="Steindorff A."/>
            <person name="Hensen N."/>
            <person name="Bonometti L."/>
            <person name="Westerberg I."/>
            <person name="Brannstrom I.O."/>
            <person name="Guillou S."/>
            <person name="Cros-Aarteil S."/>
            <person name="Calhoun S."/>
            <person name="Haridas S."/>
            <person name="Kuo A."/>
            <person name="Mondo S."/>
            <person name="Pangilinan J."/>
            <person name="Riley R."/>
            <person name="Labutti K."/>
            <person name="Andreopoulos B."/>
            <person name="Lipzen A."/>
            <person name="Chen C."/>
            <person name="Yanf M."/>
            <person name="Daum C."/>
            <person name="Ng V."/>
            <person name="Clum A."/>
            <person name="Ohm R."/>
            <person name="Martin F."/>
            <person name="Silar P."/>
            <person name="Natvig D."/>
            <person name="Lalanne C."/>
            <person name="Gautier V."/>
            <person name="Ament-Velasquez S.L."/>
            <person name="Kruys A."/>
            <person name="Hutchinson M.I."/>
            <person name="Powell A.J."/>
            <person name="Barry K."/>
            <person name="Miller A.N."/>
            <person name="Grigoriev I.V."/>
            <person name="Debuchy R."/>
            <person name="Gladieux P."/>
            <person name="Thoren M.H."/>
            <person name="Johannesson H."/>
        </authorList>
    </citation>
    <scope>NUCLEOTIDE SEQUENCE</scope>
    <source>
        <strain evidence="2">CBS 508.74</strain>
    </source>
</reference>
<keyword evidence="3" id="KW-1185">Reference proteome</keyword>
<dbReference type="RefSeq" id="XP_064666438.1">
    <property type="nucleotide sequence ID" value="XM_064819298.1"/>
</dbReference>
<dbReference type="Proteomes" id="UP001302812">
    <property type="component" value="Unassembled WGS sequence"/>
</dbReference>
<dbReference type="AlphaFoldDB" id="A0AAN6T8N5"/>
<feature type="compositionally biased region" description="Polar residues" evidence="1">
    <location>
        <begin position="272"/>
        <end position="289"/>
    </location>
</feature>
<comment type="caution">
    <text evidence="2">The sequence shown here is derived from an EMBL/GenBank/DDBJ whole genome shotgun (WGS) entry which is preliminary data.</text>
</comment>
<dbReference type="InterPro" id="IPR022190">
    <property type="entry name" value="DUF3716"/>
</dbReference>
<dbReference type="Pfam" id="PF12511">
    <property type="entry name" value="DUF3716"/>
    <property type="match status" value="1"/>
</dbReference>
<organism evidence="2 3">
    <name type="scientific">Canariomyces notabilis</name>
    <dbReference type="NCBI Taxonomy" id="2074819"/>
    <lineage>
        <taxon>Eukaryota</taxon>
        <taxon>Fungi</taxon>
        <taxon>Dikarya</taxon>
        <taxon>Ascomycota</taxon>
        <taxon>Pezizomycotina</taxon>
        <taxon>Sordariomycetes</taxon>
        <taxon>Sordariomycetidae</taxon>
        <taxon>Sordariales</taxon>
        <taxon>Chaetomiaceae</taxon>
        <taxon>Canariomyces</taxon>
    </lineage>
</organism>
<dbReference type="EMBL" id="MU853360">
    <property type="protein sequence ID" value="KAK4108868.1"/>
    <property type="molecule type" value="Genomic_DNA"/>
</dbReference>
<feature type="compositionally biased region" description="Acidic residues" evidence="1">
    <location>
        <begin position="13"/>
        <end position="23"/>
    </location>
</feature>